<keyword evidence="2" id="KW-0812">Transmembrane</keyword>
<evidence type="ECO:0000313" key="3">
    <source>
        <dbReference type="EMBL" id="QAB14614.1"/>
    </source>
</evidence>
<feature type="transmembrane region" description="Helical" evidence="2">
    <location>
        <begin position="169"/>
        <end position="191"/>
    </location>
</feature>
<keyword evidence="2" id="KW-1133">Transmembrane helix</keyword>
<dbReference type="Proteomes" id="UP000285478">
    <property type="component" value="Chromosome"/>
</dbReference>
<evidence type="ECO:0000313" key="4">
    <source>
        <dbReference type="Proteomes" id="UP000285478"/>
    </source>
</evidence>
<evidence type="ECO:0000256" key="1">
    <source>
        <dbReference type="SAM" id="MobiDB-lite"/>
    </source>
</evidence>
<accession>A0A451G541</accession>
<dbReference type="AlphaFoldDB" id="A0A451G541"/>
<gene>
    <name evidence="3" type="ORF">EPV75_02495</name>
</gene>
<dbReference type="RefSeq" id="WP_128384342.1">
    <property type="nucleotide sequence ID" value="NZ_CP035033.1"/>
</dbReference>
<dbReference type="KEGG" id="htr:EPV75_02495"/>
<dbReference type="EMBL" id="CP035033">
    <property type="protein sequence ID" value="QAB14614.1"/>
    <property type="molecule type" value="Genomic_DNA"/>
</dbReference>
<keyword evidence="2" id="KW-0472">Membrane</keyword>
<protein>
    <submittedName>
        <fullName evidence="3">Uncharacterized protein</fullName>
    </submittedName>
</protein>
<feature type="compositionally biased region" description="Polar residues" evidence="1">
    <location>
        <begin position="115"/>
        <end position="125"/>
    </location>
</feature>
<name>A0A451G541_9GAMM</name>
<sequence>MIIDDLKKAIDESDIYLARAVILRQINSDKDREHFWMLESVAYAEPLLADKGIALFKEDDGDTELIIDKLAWTVDYWQLLRVRFNRNFSREKFEFIVEMMRYFREQGIPEFQVAEQKSNSTSPTQTREKNTSNSQQQDSSKHQHSKSNTQDYFIGSASGAAILGTAAKLLGYSVVGGVVVGAIIGAGVVYLKNRETF</sequence>
<evidence type="ECO:0000256" key="2">
    <source>
        <dbReference type="SAM" id="Phobius"/>
    </source>
</evidence>
<reference evidence="3 4" key="1">
    <citation type="journal article" date="2018" name="Environ. Microbiol.">
        <title>Genomes of ubiquitous marine and hypersaline Hydrogenovibrio, Thiomicrorhabdus and Thiomicrospira spp. encode a diversity of mechanisms to sustain chemolithoautotrophy in heterogeneous environments.</title>
        <authorList>
            <person name="Scott K.M."/>
            <person name="Williams J."/>
            <person name="Porter C.M.B."/>
            <person name="Russel S."/>
            <person name="Harmer T.L."/>
            <person name="Paul J.H."/>
            <person name="Antonen K.M."/>
            <person name="Bridges M.K."/>
            <person name="Camper G.J."/>
            <person name="Campla C.K."/>
            <person name="Casella L.G."/>
            <person name="Chase E."/>
            <person name="Conrad J.W."/>
            <person name="Cruz M.C."/>
            <person name="Dunlap D.S."/>
            <person name="Duran L."/>
            <person name="Fahsbender E.M."/>
            <person name="Goldsmith D.B."/>
            <person name="Keeley R.F."/>
            <person name="Kondoff M.R."/>
            <person name="Kussy B.I."/>
            <person name="Lane M.K."/>
            <person name="Lawler S."/>
            <person name="Leigh B.A."/>
            <person name="Lewis C."/>
            <person name="Lostal L.M."/>
            <person name="Marking D."/>
            <person name="Mancera P.A."/>
            <person name="McClenthan E.C."/>
            <person name="McIntyre E.A."/>
            <person name="Mine J.A."/>
            <person name="Modi S."/>
            <person name="Moore B.D."/>
            <person name="Morgan W.A."/>
            <person name="Nelson K.M."/>
            <person name="Nguyen K.N."/>
            <person name="Ogburn N."/>
            <person name="Parrino D.G."/>
            <person name="Pedapudi A.D."/>
            <person name="Pelham R.P."/>
            <person name="Preece A.M."/>
            <person name="Rampersad E.A."/>
            <person name="Richardson J.C."/>
            <person name="Rodgers C.M."/>
            <person name="Schaffer B.L."/>
            <person name="Sheridan N.E."/>
            <person name="Solone M.R."/>
            <person name="Staley Z.R."/>
            <person name="Tabuchi M."/>
            <person name="Waide R.J."/>
            <person name="Wanjugi P.W."/>
            <person name="Young S."/>
            <person name="Clum A."/>
            <person name="Daum C."/>
            <person name="Huntemann M."/>
            <person name="Ivanova N."/>
            <person name="Kyrpides N."/>
            <person name="Mikhailova N."/>
            <person name="Palaniappan K."/>
            <person name="Pillay M."/>
            <person name="Reddy T.B.K."/>
            <person name="Shapiro N."/>
            <person name="Stamatis D."/>
            <person name="Varghese N."/>
            <person name="Woyke T."/>
            <person name="Boden R."/>
            <person name="Freyermuth S.K."/>
            <person name="Kerfeld C.A."/>
        </authorList>
    </citation>
    <scope>NUCLEOTIDE SEQUENCE [LARGE SCALE GENOMIC DNA]</scope>
    <source>
        <strain evidence="3 4">JR-2</strain>
    </source>
</reference>
<organism evidence="3 4">
    <name type="scientific">Hydrogenovibrio thermophilus</name>
    <dbReference type="NCBI Taxonomy" id="265883"/>
    <lineage>
        <taxon>Bacteria</taxon>
        <taxon>Pseudomonadati</taxon>
        <taxon>Pseudomonadota</taxon>
        <taxon>Gammaproteobacteria</taxon>
        <taxon>Thiotrichales</taxon>
        <taxon>Piscirickettsiaceae</taxon>
        <taxon>Hydrogenovibrio</taxon>
    </lineage>
</organism>
<keyword evidence="4" id="KW-1185">Reference proteome</keyword>
<feature type="region of interest" description="Disordered" evidence="1">
    <location>
        <begin position="113"/>
        <end position="148"/>
    </location>
</feature>
<proteinExistence type="predicted"/>